<dbReference type="Gene3D" id="2.60.40.2610">
    <property type="entry name" value="Outer membrane usher protein FimD, plug domain"/>
    <property type="match status" value="1"/>
</dbReference>
<evidence type="ECO:0000313" key="2">
    <source>
        <dbReference type="EMBL" id="MBB6096291.1"/>
    </source>
</evidence>
<dbReference type="GO" id="GO:0009297">
    <property type="term" value="P:pilus assembly"/>
    <property type="evidence" value="ECO:0007669"/>
    <property type="project" value="InterPro"/>
</dbReference>
<dbReference type="InterPro" id="IPR025949">
    <property type="entry name" value="PapC-like_C"/>
</dbReference>
<evidence type="ECO:0000259" key="1">
    <source>
        <dbReference type="Pfam" id="PF13953"/>
    </source>
</evidence>
<dbReference type="Gene3D" id="2.60.40.3110">
    <property type="match status" value="1"/>
</dbReference>
<dbReference type="Proteomes" id="UP000588068">
    <property type="component" value="Unassembled WGS sequence"/>
</dbReference>
<keyword evidence="3" id="KW-1185">Reference proteome</keyword>
<name>A0A841HSD1_9GAMM</name>
<sequence>MAIASVPASTLAQSGAAALATETLYLQVFVNGFDKQLIVRVDREGDTLYISGDDLDAIGIPPDALSAGVGGIALRNVPGLTYRYRALEQRLDLTIDPGKLRAQLLGSSAHETVEPSSDYGLALDYAIQVQDETITLTERLQRQRAPLVESRYGRLPVQSQSDVAEAYEVNNENATLGVELRFFGPFGLISTDGHAVMDSDEYRHIRDESFWTYSEVGSLRTYTVGDYISSSLDWSRAIRLGGARVSRNFELRPDLVTFPLPALGGTAVVPTTVDMYVNGIRQFSGQSNPGPFQFSDPPSLTGAGLVSIVYQDAFGRELTFTRPLYVDSRMLETGLSDYAAEVGYPRRNFGSSSSDYAQDPVGVGSLRYGVNDGLTLEGHTELARGLSNGGAGLLVALGQYGVLSAAAAFSDGGGTLTSLGYQFIAPQWSFDIYDRRAREGYRDLGTLEGVPVPDRLTRAGLTLSFAQTQSLTFTYARQQASATGGSRIASVGYSASWFSSRLSLFVNAFEDLDLDDSGGVYLGANYSFDNRVSIDTSFSRYGDERTATVGASRPVDYDLGGFGWKVAAEAGNESYRRGAGRLDYRGRYGDWTAFAQRVQSEGSEYTQSGLFGTGSFVYMGGELFASRAIYDGFALVSTDGQPDVPVLRENRLLGRTNRRGYLLVNDLPAYRTSRLAIDPLTLPVDMSVAKESIYANPESRAGVLVEFTLDRYRGATAIIVDEDGSPLPAGTRATLDTGESALIGFDGQVFFPVLQPMNRLRVDTDDGNCIAEVPFDERQAMQTIGPFVCTPVSAP</sequence>
<dbReference type="PANTHER" id="PTHR30451:SF5">
    <property type="entry name" value="SLR0019 PROTEIN"/>
    <property type="match status" value="1"/>
</dbReference>
<reference evidence="2 3" key="1">
    <citation type="submission" date="2020-08" db="EMBL/GenBank/DDBJ databases">
        <title>Genomic Encyclopedia of Type Strains, Phase IV (KMG-IV): sequencing the most valuable type-strain genomes for metagenomic binning, comparative biology and taxonomic classification.</title>
        <authorList>
            <person name="Goeker M."/>
        </authorList>
    </citation>
    <scope>NUCLEOTIDE SEQUENCE [LARGE SCALE GENOMIC DNA]</scope>
    <source>
        <strain evidence="2 3">DSM 26723</strain>
    </source>
</reference>
<dbReference type="Pfam" id="PF13953">
    <property type="entry name" value="PapC_C"/>
    <property type="match status" value="1"/>
</dbReference>
<accession>A0A841HSD1</accession>
<gene>
    <name evidence="2" type="ORF">HNQ60_005213</name>
</gene>
<dbReference type="AlphaFoldDB" id="A0A841HSD1"/>
<proteinExistence type="predicted"/>
<dbReference type="InterPro" id="IPR000015">
    <property type="entry name" value="Fimb_usher"/>
</dbReference>
<dbReference type="InterPro" id="IPR042186">
    <property type="entry name" value="FimD_plug_dom"/>
</dbReference>
<dbReference type="EMBL" id="JACHHZ010000007">
    <property type="protein sequence ID" value="MBB6096291.1"/>
    <property type="molecule type" value="Genomic_DNA"/>
</dbReference>
<dbReference type="RefSeq" id="WP_184335678.1">
    <property type="nucleotide sequence ID" value="NZ_JACHHZ010000007.1"/>
</dbReference>
<feature type="domain" description="PapC-like C-terminal" evidence="1">
    <location>
        <begin position="720"/>
        <end position="772"/>
    </location>
</feature>
<protein>
    <submittedName>
        <fullName evidence="2">Outer membrane usher protein</fullName>
    </submittedName>
</protein>
<dbReference type="GO" id="GO:0015473">
    <property type="term" value="F:fimbrial usher porin activity"/>
    <property type="evidence" value="ECO:0007669"/>
    <property type="project" value="InterPro"/>
</dbReference>
<dbReference type="PANTHER" id="PTHR30451">
    <property type="entry name" value="OUTER MEMBRANE USHER PROTEIN"/>
    <property type="match status" value="1"/>
</dbReference>
<organism evidence="2 3">
    <name type="scientific">Povalibacter uvarum</name>
    <dbReference type="NCBI Taxonomy" id="732238"/>
    <lineage>
        <taxon>Bacteria</taxon>
        <taxon>Pseudomonadati</taxon>
        <taxon>Pseudomonadota</taxon>
        <taxon>Gammaproteobacteria</taxon>
        <taxon>Steroidobacterales</taxon>
        <taxon>Steroidobacteraceae</taxon>
        <taxon>Povalibacter</taxon>
    </lineage>
</organism>
<dbReference type="GO" id="GO:0009279">
    <property type="term" value="C:cell outer membrane"/>
    <property type="evidence" value="ECO:0007669"/>
    <property type="project" value="TreeGrafter"/>
</dbReference>
<evidence type="ECO:0000313" key="3">
    <source>
        <dbReference type="Proteomes" id="UP000588068"/>
    </source>
</evidence>
<comment type="caution">
    <text evidence="2">The sequence shown here is derived from an EMBL/GenBank/DDBJ whole genome shotgun (WGS) entry which is preliminary data.</text>
</comment>
<dbReference type="Pfam" id="PF00577">
    <property type="entry name" value="Usher"/>
    <property type="match status" value="2"/>
</dbReference>